<dbReference type="Proteomes" id="UP000199501">
    <property type="component" value="Unassembled WGS sequence"/>
</dbReference>
<dbReference type="PANTHER" id="PTHR30061">
    <property type="entry name" value="MALTOSE-BINDING PERIPLASMIC PROTEIN"/>
    <property type="match status" value="1"/>
</dbReference>
<dbReference type="PANTHER" id="PTHR30061:SF50">
    <property type="entry name" value="MALTOSE_MALTODEXTRIN-BINDING PERIPLASMIC PROTEIN"/>
    <property type="match status" value="1"/>
</dbReference>
<evidence type="ECO:0000313" key="5">
    <source>
        <dbReference type="EMBL" id="SDD65782.1"/>
    </source>
</evidence>
<evidence type="ECO:0000256" key="3">
    <source>
        <dbReference type="ARBA" id="ARBA00022729"/>
    </source>
</evidence>
<gene>
    <name evidence="5" type="ORF">SAMN05216174_11531</name>
</gene>
<name>A0A1G6WIT9_9PSEU</name>
<dbReference type="GO" id="GO:0015768">
    <property type="term" value="P:maltose transport"/>
    <property type="evidence" value="ECO:0007669"/>
    <property type="project" value="TreeGrafter"/>
</dbReference>
<dbReference type="InterPro" id="IPR006059">
    <property type="entry name" value="SBP"/>
</dbReference>
<organism evidence="5 6">
    <name type="scientific">Actinokineospora iranica</name>
    <dbReference type="NCBI Taxonomy" id="1271860"/>
    <lineage>
        <taxon>Bacteria</taxon>
        <taxon>Bacillati</taxon>
        <taxon>Actinomycetota</taxon>
        <taxon>Actinomycetes</taxon>
        <taxon>Pseudonocardiales</taxon>
        <taxon>Pseudonocardiaceae</taxon>
        <taxon>Actinokineospora</taxon>
    </lineage>
</organism>
<sequence length="431" mass="46239">MVTQGRVKRAVAVAAALALGVSACGSETESPGQSTAPPALDGVGPITLVTGKDTSGNLQNQLDGWNAAHPDQKVTLIELPEDADAQRQQMVQNAQTGSDTYTVLNLDVVWTAEFAANQWVTQLPESEFPLDKLLPATVETAKYFKRLYGIPVASDGGLLYYRKDLLDAAGVQPPTTWAELDAACAKIVPANPGLSCYAGQFEKYEGLTVNFSEAVNSAGGEVVGEDGKPVVNSENAKKGLDFLVEGVKSGRIPQKARTFKEEEGRRAFQAGELLFHRQWPYQYAEANATDGSSAVAGKFAVAPLPGLDGLGASTLGGHNYAISSFAKNKKTALDFIKHMVDEKQQRENLEKTSIAPTWASLYDEQALIEKFPYLTELKTSIEKAKKRPAVVKYQEVSSAIQEAAYSAMSGTTSSADALAKLQTRLEELTKG</sequence>
<evidence type="ECO:0000256" key="1">
    <source>
        <dbReference type="ARBA" id="ARBA00008520"/>
    </source>
</evidence>
<dbReference type="Gene3D" id="3.40.190.10">
    <property type="entry name" value="Periplasmic binding protein-like II"/>
    <property type="match status" value="2"/>
</dbReference>
<protein>
    <submittedName>
        <fullName evidence="5">Multiple sugar transport system substrate-binding protein</fullName>
    </submittedName>
</protein>
<dbReference type="STRING" id="1271860.SAMN05216174_11531"/>
<feature type="signal peptide" evidence="4">
    <location>
        <begin position="1"/>
        <end position="23"/>
    </location>
</feature>
<comment type="similarity">
    <text evidence="1">Belongs to the bacterial solute-binding protein 1 family.</text>
</comment>
<accession>A0A1G6WIT9</accession>
<evidence type="ECO:0000313" key="6">
    <source>
        <dbReference type="Proteomes" id="UP000199501"/>
    </source>
</evidence>
<keyword evidence="2" id="KW-0813">Transport</keyword>
<dbReference type="GO" id="GO:0042956">
    <property type="term" value="P:maltodextrin transmembrane transport"/>
    <property type="evidence" value="ECO:0007669"/>
    <property type="project" value="TreeGrafter"/>
</dbReference>
<keyword evidence="3 4" id="KW-0732">Signal</keyword>
<proteinExistence type="inferred from homology"/>
<dbReference type="AlphaFoldDB" id="A0A1G6WIT9"/>
<dbReference type="GO" id="GO:1901982">
    <property type="term" value="F:maltose binding"/>
    <property type="evidence" value="ECO:0007669"/>
    <property type="project" value="TreeGrafter"/>
</dbReference>
<dbReference type="CDD" id="cd14750">
    <property type="entry name" value="PBP2_TMBP"/>
    <property type="match status" value="1"/>
</dbReference>
<dbReference type="SUPFAM" id="SSF53850">
    <property type="entry name" value="Periplasmic binding protein-like II"/>
    <property type="match status" value="1"/>
</dbReference>
<reference evidence="6" key="1">
    <citation type="submission" date="2016-10" db="EMBL/GenBank/DDBJ databases">
        <authorList>
            <person name="Varghese N."/>
            <person name="Submissions S."/>
        </authorList>
    </citation>
    <scope>NUCLEOTIDE SEQUENCE [LARGE SCALE GENOMIC DNA]</scope>
    <source>
        <strain evidence="6">IBRC-M 10403</strain>
    </source>
</reference>
<dbReference type="Pfam" id="PF01547">
    <property type="entry name" value="SBP_bac_1"/>
    <property type="match status" value="1"/>
</dbReference>
<keyword evidence="6" id="KW-1185">Reference proteome</keyword>
<keyword evidence="5" id="KW-0762">Sugar transport</keyword>
<evidence type="ECO:0000256" key="4">
    <source>
        <dbReference type="SAM" id="SignalP"/>
    </source>
</evidence>
<dbReference type="PROSITE" id="PS51257">
    <property type="entry name" value="PROKAR_LIPOPROTEIN"/>
    <property type="match status" value="1"/>
</dbReference>
<dbReference type="OrthoDB" id="3495561at2"/>
<feature type="chain" id="PRO_5038574024" evidence="4">
    <location>
        <begin position="24"/>
        <end position="431"/>
    </location>
</feature>
<dbReference type="EMBL" id="FMZZ01000015">
    <property type="protein sequence ID" value="SDD65782.1"/>
    <property type="molecule type" value="Genomic_DNA"/>
</dbReference>
<dbReference type="GO" id="GO:0055052">
    <property type="term" value="C:ATP-binding cassette (ABC) transporter complex, substrate-binding subunit-containing"/>
    <property type="evidence" value="ECO:0007669"/>
    <property type="project" value="TreeGrafter"/>
</dbReference>
<evidence type="ECO:0000256" key="2">
    <source>
        <dbReference type="ARBA" id="ARBA00022448"/>
    </source>
</evidence>